<reference evidence="3" key="1">
    <citation type="submission" date="2017-02" db="UniProtKB">
        <authorList>
            <consortium name="WormBaseParasite"/>
        </authorList>
    </citation>
    <scope>IDENTIFICATION</scope>
</reference>
<accession>A0A0M3JN83</accession>
<proteinExistence type="predicted"/>
<dbReference type="Proteomes" id="UP000267096">
    <property type="component" value="Unassembled WGS sequence"/>
</dbReference>
<sequence length="49" mass="5594">METHRVIGKGIVPKRADDDKEAIRTAIVRNVVKNYLWNSVSEEAIQNTK</sequence>
<name>A0A0M3JN83_ANISI</name>
<evidence type="ECO:0000313" key="2">
    <source>
        <dbReference type="Proteomes" id="UP000267096"/>
    </source>
</evidence>
<organism evidence="3">
    <name type="scientific">Anisakis simplex</name>
    <name type="common">Herring worm</name>
    <dbReference type="NCBI Taxonomy" id="6269"/>
    <lineage>
        <taxon>Eukaryota</taxon>
        <taxon>Metazoa</taxon>
        <taxon>Ecdysozoa</taxon>
        <taxon>Nematoda</taxon>
        <taxon>Chromadorea</taxon>
        <taxon>Rhabditida</taxon>
        <taxon>Spirurina</taxon>
        <taxon>Ascaridomorpha</taxon>
        <taxon>Ascaridoidea</taxon>
        <taxon>Anisakidae</taxon>
        <taxon>Anisakis</taxon>
        <taxon>Anisakis simplex complex</taxon>
    </lineage>
</organism>
<gene>
    <name evidence="1" type="ORF">ASIM_LOCUS8868</name>
</gene>
<reference evidence="1 2" key="2">
    <citation type="submission" date="2018-11" db="EMBL/GenBank/DDBJ databases">
        <authorList>
            <consortium name="Pathogen Informatics"/>
        </authorList>
    </citation>
    <scope>NUCLEOTIDE SEQUENCE [LARGE SCALE GENOMIC DNA]</scope>
</reference>
<keyword evidence="2" id="KW-1185">Reference proteome</keyword>
<evidence type="ECO:0000313" key="3">
    <source>
        <dbReference type="WBParaSite" id="ASIM_0000912301-mRNA-1"/>
    </source>
</evidence>
<dbReference type="WBParaSite" id="ASIM_0000912301-mRNA-1">
    <property type="protein sequence ID" value="ASIM_0000912301-mRNA-1"/>
    <property type="gene ID" value="ASIM_0000912301"/>
</dbReference>
<evidence type="ECO:0000313" key="1">
    <source>
        <dbReference type="EMBL" id="VDK34961.1"/>
    </source>
</evidence>
<dbReference type="EMBL" id="UYRR01025344">
    <property type="protein sequence ID" value="VDK34961.1"/>
    <property type="molecule type" value="Genomic_DNA"/>
</dbReference>
<dbReference type="AlphaFoldDB" id="A0A0M3JN83"/>
<protein>
    <submittedName>
        <fullName evidence="3">Transposase</fullName>
    </submittedName>
</protein>